<evidence type="ECO:0000256" key="14">
    <source>
        <dbReference type="RuleBase" id="RU000439"/>
    </source>
</evidence>
<dbReference type="Gene3D" id="1.10.1040.10">
    <property type="entry name" value="N-(1-d-carboxylethyl)-l-norvaline Dehydrogenase, domain 2"/>
    <property type="match status" value="1"/>
</dbReference>
<comment type="pathway">
    <text evidence="9">Membrane lipid metabolism; glycerophospholipid metabolism.</text>
</comment>
<dbReference type="InterPro" id="IPR011128">
    <property type="entry name" value="G3P_DH_NAD-dep_N"/>
</dbReference>
<protein>
    <recommendedName>
        <fullName evidence="9">Glycerol-3-phosphate dehydrogenase [NAD(P)+]</fullName>
        <ecNumber evidence="9">1.1.1.94</ecNumber>
    </recommendedName>
    <alternativeName>
        <fullName evidence="9">NAD(P)(+)-dependent glycerol-3-phosphate dehydrogenase</fullName>
    </alternativeName>
    <alternativeName>
        <fullName evidence="9">NAD(P)H-dependent dihydroxyacetone-phosphate reductase</fullName>
    </alternativeName>
</protein>
<dbReference type="RefSeq" id="WP_042061173.1">
    <property type="nucleotide sequence ID" value="NZ_BAND01000118.1"/>
</dbReference>
<organism evidence="17 18">
    <name type="scientific">Acidomonas methanolica NBRC 104435</name>
    <dbReference type="NCBI Taxonomy" id="1231351"/>
    <lineage>
        <taxon>Bacteria</taxon>
        <taxon>Pseudomonadati</taxon>
        <taxon>Pseudomonadota</taxon>
        <taxon>Alphaproteobacteria</taxon>
        <taxon>Acetobacterales</taxon>
        <taxon>Acetobacteraceae</taxon>
        <taxon>Acidomonas</taxon>
    </lineage>
</organism>
<dbReference type="GO" id="GO:0046167">
    <property type="term" value="P:glycerol-3-phosphate biosynthetic process"/>
    <property type="evidence" value="ECO:0007669"/>
    <property type="project" value="UniProtKB-UniRule"/>
</dbReference>
<proteinExistence type="inferred from homology"/>
<feature type="binding site" evidence="11">
    <location>
        <position position="100"/>
    </location>
    <ligand>
        <name>substrate</name>
    </ligand>
</feature>
<feature type="binding site" evidence="11">
    <location>
        <begin position="247"/>
        <end position="248"/>
    </location>
    <ligand>
        <name>substrate</name>
    </ligand>
</feature>
<evidence type="ECO:0000256" key="3">
    <source>
        <dbReference type="ARBA" id="ARBA00022857"/>
    </source>
</evidence>
<dbReference type="NCBIfam" id="NF000942">
    <property type="entry name" value="PRK00094.1-4"/>
    <property type="match status" value="1"/>
</dbReference>
<feature type="binding site" evidence="12">
    <location>
        <position position="247"/>
    </location>
    <ligand>
        <name>NAD(+)</name>
        <dbReference type="ChEBI" id="CHEBI:57540"/>
    </ligand>
</feature>
<dbReference type="InterPro" id="IPR008927">
    <property type="entry name" value="6-PGluconate_DH-like_C_sf"/>
</dbReference>
<sequence length="323" mass="33090">MSARHIAVIGAGAWGIALACAQARAGAQVSLWMRRPIPAPDFDRTRTLPRLPDIELPPLVTLTNSFPAEADLTLLTVPLQSLRDISARLPGASPLIACCKGVETATGALPLQILAETQPGRAAAMLSGPNFAVEIARDLPAAATIAAPDLDEARAYCAGLATPSFRLYASDDPIGVQTGAAAKNVIAIGAGIAIGAELGENARAALITRGGVEIARLAEAMGGRAATIAGLSGMGDLILTCTGPGSRNFSLGLALGRGETLEEILSRRTTVAEGVATAPALLALARRHGVAMPIVETVTRLLAGSVDAKRARALLLDRPPTTE</sequence>
<evidence type="ECO:0000256" key="5">
    <source>
        <dbReference type="ARBA" id="ARBA00023027"/>
    </source>
</evidence>
<feature type="binding site" evidence="9">
    <location>
        <position position="100"/>
    </location>
    <ligand>
        <name>sn-glycerol 3-phosphate</name>
        <dbReference type="ChEBI" id="CHEBI:57597"/>
    </ligand>
</feature>
<keyword evidence="5 9" id="KW-0520">NAD</keyword>
<comment type="similarity">
    <text evidence="1 9 13">Belongs to the NAD-dependent glycerol-3-phosphate dehydrogenase family.</text>
</comment>
<dbReference type="FunFam" id="1.10.1040.10:FF:000001">
    <property type="entry name" value="Glycerol-3-phosphate dehydrogenase [NAD(P)+]"/>
    <property type="match status" value="1"/>
</dbReference>
<dbReference type="GO" id="GO:0046168">
    <property type="term" value="P:glycerol-3-phosphate catabolic process"/>
    <property type="evidence" value="ECO:0007669"/>
    <property type="project" value="InterPro"/>
</dbReference>
<feature type="domain" description="Glycerol-3-phosphate dehydrogenase NAD-dependent N-terminal" evidence="15">
    <location>
        <begin position="6"/>
        <end position="151"/>
    </location>
</feature>
<dbReference type="PRINTS" id="PR00077">
    <property type="entry name" value="GPDHDRGNASE"/>
</dbReference>
<name>A0A023D998_ACIMT</name>
<comment type="caution">
    <text evidence="17">The sequence shown here is derived from an EMBL/GenBank/DDBJ whole genome shotgun (WGS) entry which is preliminary data.</text>
</comment>
<dbReference type="GO" id="GO:0141152">
    <property type="term" value="F:glycerol-3-phosphate dehydrogenase (NAD+) activity"/>
    <property type="evidence" value="ECO:0007669"/>
    <property type="project" value="RHEA"/>
</dbReference>
<feature type="domain" description="Glycerol-3-phosphate dehydrogenase NAD-dependent C-terminal" evidence="16">
    <location>
        <begin position="172"/>
        <end position="310"/>
    </location>
</feature>
<feature type="binding site" evidence="9">
    <location>
        <position position="183"/>
    </location>
    <ligand>
        <name>sn-glycerol 3-phosphate</name>
        <dbReference type="ChEBI" id="CHEBI:57597"/>
    </ligand>
</feature>
<keyword evidence="9" id="KW-0963">Cytoplasm</keyword>
<evidence type="ECO:0000256" key="6">
    <source>
        <dbReference type="ARBA" id="ARBA00023098"/>
    </source>
</evidence>
<feature type="binding site" evidence="9">
    <location>
        <position position="271"/>
    </location>
    <ligand>
        <name>NADPH</name>
        <dbReference type="ChEBI" id="CHEBI:57783"/>
    </ligand>
</feature>
<dbReference type="NCBIfam" id="NF000940">
    <property type="entry name" value="PRK00094.1-2"/>
    <property type="match status" value="1"/>
</dbReference>
<evidence type="ECO:0000256" key="8">
    <source>
        <dbReference type="ARBA" id="ARBA00023264"/>
    </source>
</evidence>
<dbReference type="Proteomes" id="UP000019760">
    <property type="component" value="Unassembled WGS sequence"/>
</dbReference>
<evidence type="ECO:0000256" key="13">
    <source>
        <dbReference type="RuleBase" id="RU000437"/>
    </source>
</evidence>
<evidence type="ECO:0000256" key="1">
    <source>
        <dbReference type="ARBA" id="ARBA00011009"/>
    </source>
</evidence>
<reference evidence="18" key="1">
    <citation type="journal article" date="2014" name="FEMS Microbiol. Lett.">
        <title>Draft Genomic DNA Sequence of the Facultatively Methylotrophic Bacterium Acidomonas methanolica type strain MB58.</title>
        <authorList>
            <person name="Higashiura N."/>
            <person name="Hadano H."/>
            <person name="Hirakawa H."/>
            <person name="Matsutani M."/>
            <person name="Takabe S."/>
            <person name="Matsushita K."/>
            <person name="Azuma Y."/>
        </authorList>
    </citation>
    <scope>NUCLEOTIDE SEQUENCE [LARGE SCALE GENOMIC DNA]</scope>
    <source>
        <strain evidence="18">MB58</strain>
    </source>
</reference>
<comment type="caution">
    <text evidence="9">Lacks conserved residue(s) required for the propagation of feature annotation.</text>
</comment>
<comment type="catalytic activity">
    <reaction evidence="9">
        <text>sn-glycerol 3-phosphate + NAD(+) = dihydroxyacetone phosphate + NADH + H(+)</text>
        <dbReference type="Rhea" id="RHEA:11092"/>
        <dbReference type="ChEBI" id="CHEBI:15378"/>
        <dbReference type="ChEBI" id="CHEBI:57540"/>
        <dbReference type="ChEBI" id="CHEBI:57597"/>
        <dbReference type="ChEBI" id="CHEBI:57642"/>
        <dbReference type="ChEBI" id="CHEBI:57945"/>
        <dbReference type="EC" id="1.1.1.94"/>
    </reaction>
</comment>
<dbReference type="AlphaFoldDB" id="A0A023D998"/>
<dbReference type="OrthoDB" id="9812273at2"/>
<dbReference type="UniPathway" id="UPA00940"/>
<dbReference type="InterPro" id="IPR036291">
    <property type="entry name" value="NAD(P)-bd_dom_sf"/>
</dbReference>
<feature type="binding site" evidence="9">
    <location>
        <position position="14"/>
    </location>
    <ligand>
        <name>NADPH</name>
        <dbReference type="ChEBI" id="CHEBI:57783"/>
    </ligand>
</feature>
<dbReference type="PANTHER" id="PTHR11728:SF1">
    <property type="entry name" value="GLYCEROL-3-PHOSPHATE DEHYDROGENASE [NAD(+)] 2, CHLOROPLASTIC"/>
    <property type="match status" value="1"/>
</dbReference>
<keyword evidence="6 9" id="KW-0443">Lipid metabolism</keyword>
<dbReference type="InterPro" id="IPR006109">
    <property type="entry name" value="G3P_DH_NAD-dep_C"/>
</dbReference>
<accession>A0A023D998</accession>
<dbReference type="SUPFAM" id="SSF51735">
    <property type="entry name" value="NAD(P)-binding Rossmann-fold domains"/>
    <property type="match status" value="1"/>
</dbReference>
<feature type="binding site" evidence="9">
    <location>
        <position position="132"/>
    </location>
    <ligand>
        <name>NADPH</name>
        <dbReference type="ChEBI" id="CHEBI:57783"/>
    </ligand>
</feature>
<keyword evidence="18" id="KW-1185">Reference proteome</keyword>
<feature type="binding site" evidence="9">
    <location>
        <position position="247"/>
    </location>
    <ligand>
        <name>sn-glycerol 3-phosphate</name>
        <dbReference type="ChEBI" id="CHEBI:57597"/>
    </ligand>
</feature>
<evidence type="ECO:0000256" key="4">
    <source>
        <dbReference type="ARBA" id="ARBA00023002"/>
    </source>
</evidence>
<keyword evidence="8 9" id="KW-1208">Phospholipid metabolism</keyword>
<evidence type="ECO:0000256" key="11">
    <source>
        <dbReference type="PIRSR" id="PIRSR000114-2"/>
    </source>
</evidence>
<evidence type="ECO:0000256" key="12">
    <source>
        <dbReference type="PIRSR" id="PIRSR000114-3"/>
    </source>
</evidence>
<dbReference type="InterPro" id="IPR013328">
    <property type="entry name" value="6PGD_dom2"/>
</dbReference>
<keyword evidence="7 9" id="KW-0594">Phospholipid biosynthesis</keyword>
<dbReference type="GO" id="GO:0051287">
    <property type="term" value="F:NAD binding"/>
    <property type="evidence" value="ECO:0007669"/>
    <property type="project" value="InterPro"/>
</dbReference>
<dbReference type="EC" id="1.1.1.94" evidence="9"/>
<feature type="binding site" evidence="12">
    <location>
        <begin position="10"/>
        <end position="15"/>
    </location>
    <ligand>
        <name>NAD(+)</name>
        <dbReference type="ChEBI" id="CHEBI:57540"/>
    </ligand>
</feature>
<comment type="function">
    <text evidence="9">Catalyzes the reduction of the glycolytic intermediate dihydroxyacetone phosphate (DHAP) to sn-glycerol 3-phosphate (G3P), the key precursor for phospholipid synthesis.</text>
</comment>
<evidence type="ECO:0000256" key="2">
    <source>
        <dbReference type="ARBA" id="ARBA00022516"/>
    </source>
</evidence>
<dbReference type="Gene3D" id="3.40.50.720">
    <property type="entry name" value="NAD(P)-binding Rossmann-like Domain"/>
    <property type="match status" value="1"/>
</dbReference>
<evidence type="ECO:0000259" key="16">
    <source>
        <dbReference type="Pfam" id="PF07479"/>
    </source>
</evidence>
<comment type="catalytic activity">
    <reaction evidence="9 14">
        <text>sn-glycerol 3-phosphate + NADP(+) = dihydroxyacetone phosphate + NADPH + H(+)</text>
        <dbReference type="Rhea" id="RHEA:11096"/>
        <dbReference type="ChEBI" id="CHEBI:15378"/>
        <dbReference type="ChEBI" id="CHEBI:57597"/>
        <dbReference type="ChEBI" id="CHEBI:57642"/>
        <dbReference type="ChEBI" id="CHEBI:57783"/>
        <dbReference type="ChEBI" id="CHEBI:58349"/>
        <dbReference type="EC" id="1.1.1.94"/>
    </reaction>
</comment>
<evidence type="ECO:0000259" key="15">
    <source>
        <dbReference type="Pfam" id="PF01210"/>
    </source>
</evidence>
<dbReference type="HAMAP" id="MF_00394">
    <property type="entry name" value="NAD_Glyc3P_dehydrog"/>
    <property type="match status" value="1"/>
</dbReference>
<evidence type="ECO:0000313" key="17">
    <source>
        <dbReference type="EMBL" id="GAJ30295.1"/>
    </source>
</evidence>
<evidence type="ECO:0000256" key="10">
    <source>
        <dbReference type="PIRSR" id="PIRSR000114-1"/>
    </source>
</evidence>
<feature type="binding site" evidence="9">
    <location>
        <position position="128"/>
    </location>
    <ligand>
        <name>sn-glycerol 3-phosphate</name>
        <dbReference type="ChEBI" id="CHEBI:57597"/>
    </ligand>
</feature>
<dbReference type="Pfam" id="PF01210">
    <property type="entry name" value="NAD_Gly3P_dh_N"/>
    <property type="match status" value="1"/>
</dbReference>
<dbReference type="GO" id="GO:0008654">
    <property type="term" value="P:phospholipid biosynthetic process"/>
    <property type="evidence" value="ECO:0007669"/>
    <property type="project" value="UniProtKB-KW"/>
</dbReference>
<feature type="binding site" evidence="9">
    <location>
        <position position="273"/>
    </location>
    <ligand>
        <name>NADPH</name>
        <dbReference type="ChEBI" id="CHEBI:57783"/>
    </ligand>
</feature>
<dbReference type="Pfam" id="PF07479">
    <property type="entry name" value="NAD_Gly3P_dh_C"/>
    <property type="match status" value="1"/>
</dbReference>
<feature type="binding site" evidence="9">
    <location>
        <position position="100"/>
    </location>
    <ligand>
        <name>NADPH</name>
        <dbReference type="ChEBI" id="CHEBI:57783"/>
    </ligand>
</feature>
<gene>
    <name evidence="9" type="primary">gpsA</name>
    <name evidence="17" type="ORF">Amme_119_010</name>
</gene>
<keyword evidence="9" id="KW-0547">Nucleotide-binding</keyword>
<feature type="binding site" evidence="9">
    <location>
        <position position="35"/>
    </location>
    <ligand>
        <name>NADPH</name>
        <dbReference type="ChEBI" id="CHEBI:57783"/>
    </ligand>
</feature>
<evidence type="ECO:0000313" key="18">
    <source>
        <dbReference type="Proteomes" id="UP000019760"/>
    </source>
</evidence>
<feature type="binding site" evidence="9">
    <location>
        <position position="246"/>
    </location>
    <ligand>
        <name>sn-glycerol 3-phosphate</name>
        <dbReference type="ChEBI" id="CHEBI:57597"/>
    </ligand>
</feature>
<feature type="binding site" evidence="9">
    <location>
        <position position="236"/>
    </location>
    <ligand>
        <name>sn-glycerol 3-phosphate</name>
        <dbReference type="ChEBI" id="CHEBI:57597"/>
    </ligand>
</feature>
<keyword evidence="3 9" id="KW-0521">NADP</keyword>
<dbReference type="GO" id="GO:0006650">
    <property type="term" value="P:glycerophospholipid metabolic process"/>
    <property type="evidence" value="ECO:0007669"/>
    <property type="project" value="UniProtKB-UniRule"/>
</dbReference>
<evidence type="ECO:0000256" key="9">
    <source>
        <dbReference type="HAMAP-Rule" id="MF_00394"/>
    </source>
</evidence>
<feature type="binding site" evidence="12">
    <location>
        <position position="132"/>
    </location>
    <ligand>
        <name>NAD(+)</name>
        <dbReference type="ChEBI" id="CHEBI:57540"/>
    </ligand>
</feature>
<dbReference type="EMBL" id="BAND01000118">
    <property type="protein sequence ID" value="GAJ30295.1"/>
    <property type="molecule type" value="Genomic_DNA"/>
</dbReference>
<keyword evidence="4 9" id="KW-0560">Oxidoreductase</keyword>
<feature type="binding site" evidence="9">
    <location>
        <position position="34"/>
    </location>
    <ligand>
        <name>NADPH</name>
        <dbReference type="ChEBI" id="CHEBI:57783"/>
    </ligand>
</feature>
<dbReference type="GO" id="GO:0005829">
    <property type="term" value="C:cytosol"/>
    <property type="evidence" value="ECO:0007669"/>
    <property type="project" value="TreeGrafter"/>
</dbReference>
<dbReference type="GO" id="GO:0141153">
    <property type="term" value="F:glycerol-3-phosphate dehydrogenase (NADP+) activity"/>
    <property type="evidence" value="ECO:0007669"/>
    <property type="project" value="RHEA"/>
</dbReference>
<dbReference type="PROSITE" id="PS51257">
    <property type="entry name" value="PROKAR_LIPOPROTEIN"/>
    <property type="match status" value="1"/>
</dbReference>
<dbReference type="SUPFAM" id="SSF48179">
    <property type="entry name" value="6-phosphogluconate dehydrogenase C-terminal domain-like"/>
    <property type="match status" value="1"/>
</dbReference>
<feature type="binding site" evidence="9">
    <location>
        <position position="248"/>
    </location>
    <ligand>
        <name>sn-glycerol 3-phosphate</name>
        <dbReference type="ChEBI" id="CHEBI:57597"/>
    </ligand>
</feature>
<dbReference type="GO" id="GO:0005975">
    <property type="term" value="P:carbohydrate metabolic process"/>
    <property type="evidence" value="ECO:0007669"/>
    <property type="project" value="InterPro"/>
</dbReference>
<dbReference type="PROSITE" id="PS00957">
    <property type="entry name" value="NAD_G3PDH"/>
    <property type="match status" value="1"/>
</dbReference>
<feature type="binding site" evidence="9">
    <location>
        <position position="247"/>
    </location>
    <ligand>
        <name>NADPH</name>
        <dbReference type="ChEBI" id="CHEBI:57783"/>
    </ligand>
</feature>
<evidence type="ECO:0000256" key="7">
    <source>
        <dbReference type="ARBA" id="ARBA00023209"/>
    </source>
</evidence>
<dbReference type="PANTHER" id="PTHR11728">
    <property type="entry name" value="GLYCEROL-3-PHOSPHATE DEHYDROGENASE"/>
    <property type="match status" value="1"/>
</dbReference>
<dbReference type="PIRSF" id="PIRSF000114">
    <property type="entry name" value="Glycerol-3-P_dh"/>
    <property type="match status" value="1"/>
</dbReference>
<comment type="subcellular location">
    <subcellularLocation>
        <location evidence="9">Cytoplasm</location>
    </subcellularLocation>
</comment>
<feature type="active site" description="Proton acceptor" evidence="9 10">
    <location>
        <position position="183"/>
    </location>
</feature>
<reference evidence="17 18" key="2">
    <citation type="journal article" date="2014" name="FEMS Microbiol. Lett.">
        <title>Draft genomic DNA sequence of the facultatively methylotrophic bacterium Acidomonas methanolica type strain MB58.</title>
        <authorList>
            <person name="Higashiura N."/>
            <person name="Hadano H."/>
            <person name="Hirakawa H."/>
            <person name="Matsutani M."/>
            <person name="Takabe S."/>
            <person name="Matsushita K."/>
            <person name="Azuma Y."/>
        </authorList>
    </citation>
    <scope>NUCLEOTIDE SEQUENCE [LARGE SCALE GENOMIC DNA]</scope>
    <source>
        <strain evidence="17 18">MB58</strain>
    </source>
</reference>
<dbReference type="InterPro" id="IPR006168">
    <property type="entry name" value="G3P_DH_NAD-dep"/>
</dbReference>
<keyword evidence="2 9" id="KW-0444">Lipid biosynthesis</keyword>